<organism evidence="1">
    <name type="scientific">marine sediment metagenome</name>
    <dbReference type="NCBI Taxonomy" id="412755"/>
    <lineage>
        <taxon>unclassified sequences</taxon>
        <taxon>metagenomes</taxon>
        <taxon>ecological metagenomes</taxon>
    </lineage>
</organism>
<proteinExistence type="predicted"/>
<comment type="caution">
    <text evidence="1">The sequence shown here is derived from an EMBL/GenBank/DDBJ whole genome shotgun (WGS) entry which is preliminary data.</text>
</comment>
<evidence type="ECO:0000313" key="1">
    <source>
        <dbReference type="EMBL" id="GAI71421.1"/>
    </source>
</evidence>
<gene>
    <name evidence="1" type="ORF">S12H4_03465</name>
</gene>
<dbReference type="AlphaFoldDB" id="X1RWX3"/>
<sequence length="55" mass="6191">MNKGGINYRKEIWAILKEFRDSKVMTLEEVTTKILAVPIPAGEGKKVADGQKKLF</sequence>
<reference evidence="1" key="1">
    <citation type="journal article" date="2014" name="Front. Microbiol.">
        <title>High frequency of phylogenetically diverse reductive dehalogenase-homologous genes in deep subseafloor sedimentary metagenomes.</title>
        <authorList>
            <person name="Kawai M."/>
            <person name="Futagami T."/>
            <person name="Toyoda A."/>
            <person name="Takaki Y."/>
            <person name="Nishi S."/>
            <person name="Hori S."/>
            <person name="Arai W."/>
            <person name="Tsubouchi T."/>
            <person name="Morono Y."/>
            <person name="Uchiyama I."/>
            <person name="Ito T."/>
            <person name="Fujiyama A."/>
            <person name="Inagaki F."/>
            <person name="Takami H."/>
        </authorList>
    </citation>
    <scope>NUCLEOTIDE SEQUENCE</scope>
    <source>
        <strain evidence="1">Expedition CK06-06</strain>
    </source>
</reference>
<name>X1RWX3_9ZZZZ</name>
<protein>
    <submittedName>
        <fullName evidence="1">Uncharacterized protein</fullName>
    </submittedName>
</protein>
<dbReference type="EMBL" id="BARW01000973">
    <property type="protein sequence ID" value="GAI71421.1"/>
    <property type="molecule type" value="Genomic_DNA"/>
</dbReference>
<accession>X1RWX3</accession>